<dbReference type="AlphaFoldDB" id="A0AAN7KCY9"/>
<comment type="similarity">
    <text evidence="1">Belongs to the LOB domain-containing protein family.</text>
</comment>
<evidence type="ECO:0000259" key="3">
    <source>
        <dbReference type="PROSITE" id="PS50891"/>
    </source>
</evidence>
<dbReference type="Pfam" id="PF03195">
    <property type="entry name" value="LOB"/>
    <property type="match status" value="1"/>
</dbReference>
<dbReference type="PANTHER" id="PTHR31301">
    <property type="entry name" value="LOB DOMAIN-CONTAINING PROTEIN 4-RELATED"/>
    <property type="match status" value="1"/>
</dbReference>
<feature type="domain" description="LOB" evidence="3">
    <location>
        <begin position="36"/>
        <end position="137"/>
    </location>
</feature>
<organism evidence="4 5">
    <name type="scientific">Trapa natans</name>
    <name type="common">Water chestnut</name>
    <dbReference type="NCBI Taxonomy" id="22666"/>
    <lineage>
        <taxon>Eukaryota</taxon>
        <taxon>Viridiplantae</taxon>
        <taxon>Streptophyta</taxon>
        <taxon>Embryophyta</taxon>
        <taxon>Tracheophyta</taxon>
        <taxon>Spermatophyta</taxon>
        <taxon>Magnoliopsida</taxon>
        <taxon>eudicotyledons</taxon>
        <taxon>Gunneridae</taxon>
        <taxon>Pentapetalae</taxon>
        <taxon>rosids</taxon>
        <taxon>malvids</taxon>
        <taxon>Myrtales</taxon>
        <taxon>Lythraceae</taxon>
        <taxon>Trapa</taxon>
    </lineage>
</organism>
<sequence>MGGQGRSLFQVETVATGLPPVHYPSSPVPAALMITSPCAACKILRRKCSDKCIMAPYFPPTEPAKFTVIHRIFGASNVTKYLKELPESHRADAVSAMAYEASARIRDPVYGSAGFICMLQKQVNELQAELARAQAEISSMRLQQAHLTDLIVYTDWRWPSPSSSADRSIGSYMSQAAAYETLPSSSCTGFKYNEDSSSPWESLWA</sequence>
<dbReference type="PANTHER" id="PTHR31301:SF206">
    <property type="entry name" value="LOB DOMAIN-CONTAINING PROTEIN 1"/>
    <property type="match status" value="1"/>
</dbReference>
<proteinExistence type="inferred from homology"/>
<name>A0AAN7KCY9_TRANT</name>
<comment type="caution">
    <text evidence="4">The sequence shown here is derived from an EMBL/GenBank/DDBJ whole genome shotgun (WGS) entry which is preliminary data.</text>
</comment>
<keyword evidence="5" id="KW-1185">Reference proteome</keyword>
<keyword evidence="2" id="KW-0175">Coiled coil</keyword>
<evidence type="ECO:0000256" key="1">
    <source>
        <dbReference type="ARBA" id="ARBA00005474"/>
    </source>
</evidence>
<dbReference type="PROSITE" id="PS50891">
    <property type="entry name" value="LOB"/>
    <property type="match status" value="1"/>
</dbReference>
<dbReference type="Proteomes" id="UP001346149">
    <property type="component" value="Unassembled WGS sequence"/>
</dbReference>
<gene>
    <name evidence="4" type="ORF">SAY86_008487</name>
</gene>
<protein>
    <recommendedName>
        <fullName evidence="3">LOB domain-containing protein</fullName>
    </recommendedName>
</protein>
<dbReference type="InterPro" id="IPR004883">
    <property type="entry name" value="LOB"/>
</dbReference>
<evidence type="ECO:0000256" key="2">
    <source>
        <dbReference type="SAM" id="Coils"/>
    </source>
</evidence>
<evidence type="ECO:0000313" key="5">
    <source>
        <dbReference type="Proteomes" id="UP001346149"/>
    </source>
</evidence>
<evidence type="ECO:0000313" key="4">
    <source>
        <dbReference type="EMBL" id="KAK4762719.1"/>
    </source>
</evidence>
<reference evidence="4 5" key="1">
    <citation type="journal article" date="2023" name="Hortic Res">
        <title>Pangenome of water caltrop reveals structural variations and asymmetric subgenome divergence after allopolyploidization.</title>
        <authorList>
            <person name="Zhang X."/>
            <person name="Chen Y."/>
            <person name="Wang L."/>
            <person name="Yuan Y."/>
            <person name="Fang M."/>
            <person name="Shi L."/>
            <person name="Lu R."/>
            <person name="Comes H.P."/>
            <person name="Ma Y."/>
            <person name="Chen Y."/>
            <person name="Huang G."/>
            <person name="Zhou Y."/>
            <person name="Zheng Z."/>
            <person name="Qiu Y."/>
        </authorList>
    </citation>
    <scope>NUCLEOTIDE SEQUENCE [LARGE SCALE GENOMIC DNA]</scope>
    <source>
        <strain evidence="4">F231</strain>
    </source>
</reference>
<feature type="coiled-coil region" evidence="2">
    <location>
        <begin position="116"/>
        <end position="143"/>
    </location>
</feature>
<dbReference type="EMBL" id="JAXQNO010000024">
    <property type="protein sequence ID" value="KAK4762719.1"/>
    <property type="molecule type" value="Genomic_DNA"/>
</dbReference>
<accession>A0AAN7KCY9</accession>